<name>A0AAU7C6K3_9BACT</name>
<proteinExistence type="predicted"/>
<gene>
    <name evidence="1" type="ORF">V5E97_20775</name>
</gene>
<accession>A0AAU7C6K3</accession>
<organism evidence="1">
    <name type="scientific">Singulisphaera sp. Ch08</name>
    <dbReference type="NCBI Taxonomy" id="3120278"/>
    <lineage>
        <taxon>Bacteria</taxon>
        <taxon>Pseudomonadati</taxon>
        <taxon>Planctomycetota</taxon>
        <taxon>Planctomycetia</taxon>
        <taxon>Isosphaerales</taxon>
        <taxon>Isosphaeraceae</taxon>
        <taxon>Singulisphaera</taxon>
    </lineage>
</organism>
<sequence>MRPGKLAPVDISISFIKAGMREGTPGQGIAWSDAERFSEPGPASAYRPSWSKIEPNLFCVSESRGLNWAATRYSASASSSHPLLFESAVCVDQAVMEFAKPKGFDEPPPER</sequence>
<dbReference type="EMBL" id="CP155447">
    <property type="protein sequence ID" value="XBH00791.1"/>
    <property type="molecule type" value="Genomic_DNA"/>
</dbReference>
<evidence type="ECO:0000313" key="1">
    <source>
        <dbReference type="EMBL" id="XBH00791.1"/>
    </source>
</evidence>
<reference evidence="1" key="1">
    <citation type="submission" date="2024-05" db="EMBL/GenBank/DDBJ databases">
        <title>Planctomycetes of the genus Singulisphaera possess chitinolytic capabilities.</title>
        <authorList>
            <person name="Ivanova A."/>
        </authorList>
    </citation>
    <scope>NUCLEOTIDE SEQUENCE</scope>
    <source>
        <strain evidence="1">Ch08T</strain>
    </source>
</reference>
<dbReference type="RefSeq" id="WP_406693466.1">
    <property type="nucleotide sequence ID" value="NZ_CP155447.1"/>
</dbReference>
<protein>
    <submittedName>
        <fullName evidence="1">Uncharacterized protein</fullName>
    </submittedName>
</protein>
<dbReference type="AlphaFoldDB" id="A0AAU7C6K3"/>